<proteinExistence type="predicted"/>
<name>A0ABR6DIM2_9HYPH</name>
<organism evidence="2 3">
    <name type="scientific">Methylobacterium fujisawaense</name>
    <dbReference type="NCBI Taxonomy" id="107400"/>
    <lineage>
        <taxon>Bacteria</taxon>
        <taxon>Pseudomonadati</taxon>
        <taxon>Pseudomonadota</taxon>
        <taxon>Alphaproteobacteria</taxon>
        <taxon>Hyphomicrobiales</taxon>
        <taxon>Methylobacteriaceae</taxon>
        <taxon>Methylobacterium</taxon>
    </lineage>
</organism>
<dbReference type="RefSeq" id="WP_182593070.1">
    <property type="nucleotide sequence ID" value="NZ_JACJIM010000009.1"/>
</dbReference>
<keyword evidence="1" id="KW-1133">Transmembrane helix</keyword>
<dbReference type="Proteomes" id="UP000565455">
    <property type="component" value="Unassembled WGS sequence"/>
</dbReference>
<evidence type="ECO:0000256" key="1">
    <source>
        <dbReference type="SAM" id="Phobius"/>
    </source>
</evidence>
<evidence type="ECO:0000313" key="2">
    <source>
        <dbReference type="EMBL" id="MBA9065652.1"/>
    </source>
</evidence>
<dbReference type="EMBL" id="JACJIM010000009">
    <property type="protein sequence ID" value="MBA9065652.1"/>
    <property type="molecule type" value="Genomic_DNA"/>
</dbReference>
<feature type="transmembrane region" description="Helical" evidence="1">
    <location>
        <begin position="12"/>
        <end position="40"/>
    </location>
</feature>
<reference evidence="2 3" key="1">
    <citation type="submission" date="2020-08" db="EMBL/GenBank/DDBJ databases">
        <title>Genomic Encyclopedia of Type Strains, Phase IV (KMG-IV): sequencing the most valuable type-strain genomes for metagenomic binning, comparative biology and taxonomic classification.</title>
        <authorList>
            <person name="Goeker M."/>
        </authorList>
    </citation>
    <scope>NUCLEOTIDE SEQUENCE [LARGE SCALE GENOMIC DNA]</scope>
    <source>
        <strain evidence="2 3">DSM 5686</strain>
    </source>
</reference>
<keyword evidence="1" id="KW-0812">Transmembrane</keyword>
<dbReference type="GeneID" id="96606675"/>
<protein>
    <submittedName>
        <fullName evidence="2">Uncharacterized protein</fullName>
    </submittedName>
</protein>
<keyword evidence="1" id="KW-0472">Membrane</keyword>
<evidence type="ECO:0000313" key="3">
    <source>
        <dbReference type="Proteomes" id="UP000565455"/>
    </source>
</evidence>
<sequence>MADGSDKLWNGFVTGVSALISLFGSIIALVFVGGLLYAVWPQIGGRVGWAVHPDDGDLVERVGLTNILMTPRTVFTNGSGVQLTVVCVETNGNRLAFTPADNSLRRLTPETGEVPGMCWDRRFVYEQPMTTAERMERVKKF</sequence>
<keyword evidence="3" id="KW-1185">Reference proteome</keyword>
<comment type="caution">
    <text evidence="2">The sequence shown here is derived from an EMBL/GenBank/DDBJ whole genome shotgun (WGS) entry which is preliminary data.</text>
</comment>
<gene>
    <name evidence="2" type="ORF">GGQ91_005074</name>
</gene>
<accession>A0ABR6DIM2</accession>